<proteinExistence type="predicted"/>
<dbReference type="Gene3D" id="3.10.129.10">
    <property type="entry name" value="Hotdog Thioesterase"/>
    <property type="match status" value="1"/>
</dbReference>
<dbReference type="InterPro" id="IPR029069">
    <property type="entry name" value="HotDog_dom_sf"/>
</dbReference>
<evidence type="ECO:0000313" key="3">
    <source>
        <dbReference type="Proteomes" id="UP000198851"/>
    </source>
</evidence>
<dbReference type="InterPro" id="IPR002539">
    <property type="entry name" value="MaoC-like_dom"/>
</dbReference>
<dbReference type="EMBL" id="FOSZ01000005">
    <property type="protein sequence ID" value="SFL09495.1"/>
    <property type="molecule type" value="Genomic_DNA"/>
</dbReference>
<dbReference type="CDD" id="cd03441">
    <property type="entry name" value="R_hydratase_like"/>
    <property type="match status" value="1"/>
</dbReference>
<dbReference type="SUPFAM" id="SSF54637">
    <property type="entry name" value="Thioesterase/thiol ester dehydrase-isomerase"/>
    <property type="match status" value="1"/>
</dbReference>
<reference evidence="3" key="1">
    <citation type="submission" date="2016-10" db="EMBL/GenBank/DDBJ databases">
        <authorList>
            <person name="Varghese N."/>
            <person name="Submissions S."/>
        </authorList>
    </citation>
    <scope>NUCLEOTIDE SEQUENCE [LARGE SCALE GENOMIC DNA]</scope>
    <source>
        <strain evidence="3">DSM 28453</strain>
    </source>
</reference>
<accession>A0A1I4EUT4</accession>
<dbReference type="OrthoDB" id="7855766at2"/>
<evidence type="ECO:0000313" key="2">
    <source>
        <dbReference type="EMBL" id="SFL09495.1"/>
    </source>
</evidence>
<feature type="domain" description="MaoC-like" evidence="1">
    <location>
        <begin position="153"/>
        <end position="234"/>
    </location>
</feature>
<protein>
    <submittedName>
        <fullName evidence="2">MaoC like domain-containing protein</fullName>
    </submittedName>
</protein>
<dbReference type="AlphaFoldDB" id="A0A1I4EUT4"/>
<name>A0A1I4EUT4_9RHOB</name>
<dbReference type="RefSeq" id="WP_093324161.1">
    <property type="nucleotide sequence ID" value="NZ_FOSZ01000005.1"/>
</dbReference>
<dbReference type="Pfam" id="PF01575">
    <property type="entry name" value="MaoC_dehydratas"/>
    <property type="match status" value="1"/>
</dbReference>
<dbReference type="STRING" id="1280847.SAMN04488036_1053"/>
<sequence>MSELEFVDRIADVPVVGAVEREVLTELLAGLLPEHSISCPLSMSALLLAAPQLDDVRKALQPPSGLSVVHETQRFVRDAPDASGVFVSLEVLRQRIGHTARFVFRTAGGEVNASEMETRLRFIEPSQMLALKGAQFSDRLSGDGAVVFSTDVINRSAVQRYVSLAKDDNPIHVSDASARQAGLSKAVVPGMLLCALSESYFGSVSGGTAREMKTRFMAAVPVEEPVKLVAKSRGPEGSEWAQARVICVGADNVIAAISDIRAF</sequence>
<gene>
    <name evidence="2" type="ORF">SAMN04488036_1053</name>
</gene>
<organism evidence="2 3">
    <name type="scientific">Shimia haliotis</name>
    <dbReference type="NCBI Taxonomy" id="1280847"/>
    <lineage>
        <taxon>Bacteria</taxon>
        <taxon>Pseudomonadati</taxon>
        <taxon>Pseudomonadota</taxon>
        <taxon>Alphaproteobacteria</taxon>
        <taxon>Rhodobacterales</taxon>
        <taxon>Roseobacteraceae</taxon>
    </lineage>
</organism>
<keyword evidence="3" id="KW-1185">Reference proteome</keyword>
<evidence type="ECO:0000259" key="1">
    <source>
        <dbReference type="Pfam" id="PF01575"/>
    </source>
</evidence>
<dbReference type="Proteomes" id="UP000198851">
    <property type="component" value="Unassembled WGS sequence"/>
</dbReference>